<dbReference type="AlphaFoldDB" id="A0A2P1PY30"/>
<sequence>MNDSNQPSSRQREAAAQSMALQATRARDPSARDYQRIYAAVAVAPMPTLPADLATRILTQVENLAESARTERMLTLSLVLVMAIGCLIFAGPSLVEELAVVQLPKLGSWPMLAAAGVLSALAIDCGPQWWKGRER</sequence>
<evidence type="ECO:0000256" key="1">
    <source>
        <dbReference type="SAM" id="MobiDB-lite"/>
    </source>
</evidence>
<evidence type="ECO:0000256" key="2">
    <source>
        <dbReference type="SAM" id="Phobius"/>
    </source>
</evidence>
<dbReference type="EMBL" id="CP027860">
    <property type="protein sequence ID" value="AVP99751.1"/>
    <property type="molecule type" value="Genomic_DNA"/>
</dbReference>
<feature type="transmembrane region" description="Helical" evidence="2">
    <location>
        <begin position="107"/>
        <end position="126"/>
    </location>
</feature>
<evidence type="ECO:0000313" key="3">
    <source>
        <dbReference type="EMBL" id="AVP99751.1"/>
    </source>
</evidence>
<name>A0A2P1PY30_9GAMM</name>
<dbReference type="RefSeq" id="WP_106893670.1">
    <property type="nucleotide sequence ID" value="NZ_CP027860.1"/>
</dbReference>
<accession>A0A2P1PY30</accession>
<dbReference type="KEGG" id="xba:C7S18_22380"/>
<keyword evidence="4" id="KW-1185">Reference proteome</keyword>
<organism evidence="3 4">
    <name type="scientific">Ahniella affigens</name>
    <dbReference type="NCBI Taxonomy" id="2021234"/>
    <lineage>
        <taxon>Bacteria</taxon>
        <taxon>Pseudomonadati</taxon>
        <taxon>Pseudomonadota</taxon>
        <taxon>Gammaproteobacteria</taxon>
        <taxon>Lysobacterales</taxon>
        <taxon>Rhodanobacteraceae</taxon>
        <taxon>Ahniella</taxon>
    </lineage>
</organism>
<reference evidence="3 4" key="2">
    <citation type="submission" date="2018-03" db="EMBL/GenBank/DDBJ databases">
        <authorList>
            <person name="Keele B.F."/>
        </authorList>
    </citation>
    <scope>NUCLEOTIDE SEQUENCE [LARGE SCALE GENOMIC DNA]</scope>
    <source>
        <strain evidence="3 4">D13</strain>
    </source>
</reference>
<reference evidence="3 4" key="1">
    <citation type="submission" date="2018-03" db="EMBL/GenBank/DDBJ databases">
        <title>Ahniella affigens gen. nov., sp. nov., a gammaproteobacterium isolated from sandy soil near a stream.</title>
        <authorList>
            <person name="Ko Y."/>
            <person name="Kim J.-H."/>
        </authorList>
    </citation>
    <scope>NUCLEOTIDE SEQUENCE [LARGE SCALE GENOMIC DNA]</scope>
    <source>
        <strain evidence="3 4">D13</strain>
    </source>
</reference>
<gene>
    <name evidence="3" type="ORF">C7S18_22380</name>
</gene>
<keyword evidence="2" id="KW-0472">Membrane</keyword>
<keyword evidence="2" id="KW-1133">Transmembrane helix</keyword>
<feature type="transmembrane region" description="Helical" evidence="2">
    <location>
        <begin position="73"/>
        <end position="95"/>
    </location>
</feature>
<proteinExistence type="predicted"/>
<keyword evidence="2" id="KW-0812">Transmembrane</keyword>
<protein>
    <submittedName>
        <fullName evidence="3">Uncharacterized protein</fullName>
    </submittedName>
</protein>
<evidence type="ECO:0000313" key="4">
    <source>
        <dbReference type="Proteomes" id="UP000241074"/>
    </source>
</evidence>
<feature type="region of interest" description="Disordered" evidence="1">
    <location>
        <begin position="1"/>
        <end position="28"/>
    </location>
</feature>
<dbReference type="Proteomes" id="UP000241074">
    <property type="component" value="Chromosome"/>
</dbReference>